<evidence type="ECO:0000256" key="4">
    <source>
        <dbReference type="ARBA" id="ARBA00023175"/>
    </source>
</evidence>
<dbReference type="Gene3D" id="1.20.120.720">
    <property type="entry name" value="Myosin VI head, motor domain, U50 subdomain"/>
    <property type="match status" value="1"/>
</dbReference>
<dbReference type="PANTHER" id="PTHR13140:SF706">
    <property type="entry name" value="DILUTE CLASS UNCONVENTIONAL MYOSIN, ISOFORM C"/>
    <property type="match status" value="1"/>
</dbReference>
<dbReference type="Gene3D" id="3.40.850.10">
    <property type="entry name" value="Kinesin motor domain"/>
    <property type="match status" value="1"/>
</dbReference>
<feature type="region of interest" description="Actin-binding" evidence="6">
    <location>
        <begin position="636"/>
        <end position="658"/>
    </location>
</feature>
<feature type="compositionally biased region" description="Polar residues" evidence="7">
    <location>
        <begin position="1545"/>
        <end position="1558"/>
    </location>
</feature>
<feature type="domain" description="Myosin motor" evidence="9">
    <location>
        <begin position="65"/>
        <end position="758"/>
    </location>
</feature>
<dbReference type="PROSITE" id="PS51456">
    <property type="entry name" value="MYOSIN_MOTOR"/>
    <property type="match status" value="1"/>
</dbReference>
<dbReference type="GO" id="GO:0016020">
    <property type="term" value="C:membrane"/>
    <property type="evidence" value="ECO:0007669"/>
    <property type="project" value="TreeGrafter"/>
</dbReference>
<dbReference type="Pfam" id="PF02209">
    <property type="entry name" value="VHP"/>
    <property type="match status" value="1"/>
</dbReference>
<dbReference type="InterPro" id="IPR036961">
    <property type="entry name" value="Kinesin_motor_dom_sf"/>
</dbReference>
<dbReference type="SMART" id="SM00153">
    <property type="entry name" value="VHP"/>
    <property type="match status" value="1"/>
</dbReference>
<dbReference type="InterPro" id="IPR003128">
    <property type="entry name" value="Villin_headpiece"/>
</dbReference>
<keyword evidence="5 6" id="KW-0009">Actin-binding</keyword>
<dbReference type="CDD" id="cd00124">
    <property type="entry name" value="MYSc"/>
    <property type="match status" value="1"/>
</dbReference>
<dbReference type="Pfam" id="PF00063">
    <property type="entry name" value="Myosin_head"/>
    <property type="match status" value="1"/>
</dbReference>
<evidence type="ECO:0000256" key="5">
    <source>
        <dbReference type="ARBA" id="ARBA00023203"/>
    </source>
</evidence>
<evidence type="ECO:0000256" key="2">
    <source>
        <dbReference type="ARBA" id="ARBA00022840"/>
    </source>
</evidence>
<dbReference type="Gene3D" id="1.10.950.10">
    <property type="entry name" value="Villin headpiece domain"/>
    <property type="match status" value="1"/>
</dbReference>
<dbReference type="InterPro" id="IPR000048">
    <property type="entry name" value="IQ_motif_EF-hand-BS"/>
</dbReference>
<feature type="compositionally biased region" description="Low complexity" evidence="7">
    <location>
        <begin position="1465"/>
        <end position="1493"/>
    </location>
</feature>
<evidence type="ECO:0000256" key="7">
    <source>
        <dbReference type="SAM" id="MobiDB-lite"/>
    </source>
</evidence>
<feature type="region of interest" description="Disordered" evidence="7">
    <location>
        <begin position="1135"/>
        <end position="1659"/>
    </location>
</feature>
<evidence type="ECO:0000256" key="6">
    <source>
        <dbReference type="PROSITE-ProRule" id="PRU00782"/>
    </source>
</evidence>
<dbReference type="GO" id="GO:0005524">
    <property type="term" value="F:ATP binding"/>
    <property type="evidence" value="ECO:0007669"/>
    <property type="project" value="UniProtKB-UniRule"/>
</dbReference>
<dbReference type="GO" id="GO:0051015">
    <property type="term" value="F:actin filament binding"/>
    <property type="evidence" value="ECO:0007669"/>
    <property type="project" value="TreeGrafter"/>
</dbReference>
<dbReference type="Gene3D" id="1.10.10.820">
    <property type="match status" value="1"/>
</dbReference>
<keyword evidence="11" id="KW-1185">Reference proteome</keyword>
<keyword evidence="3 6" id="KW-0518">Myosin</keyword>
<dbReference type="GO" id="GO:0005737">
    <property type="term" value="C:cytoplasm"/>
    <property type="evidence" value="ECO:0007669"/>
    <property type="project" value="TreeGrafter"/>
</dbReference>
<dbReference type="GO" id="GO:0030048">
    <property type="term" value="P:actin filament-based movement"/>
    <property type="evidence" value="ECO:0007669"/>
    <property type="project" value="UniProtKB-ARBA"/>
</dbReference>
<dbReference type="GO" id="GO:0000146">
    <property type="term" value="F:microfilament motor activity"/>
    <property type="evidence" value="ECO:0007669"/>
    <property type="project" value="TreeGrafter"/>
</dbReference>
<feature type="compositionally biased region" description="Pro residues" evidence="7">
    <location>
        <begin position="1577"/>
        <end position="1612"/>
    </location>
</feature>
<name>A0AAE0L1A4_9CHLO</name>
<dbReference type="SMART" id="SM00015">
    <property type="entry name" value="IQ"/>
    <property type="match status" value="4"/>
</dbReference>
<feature type="compositionally biased region" description="Polar residues" evidence="7">
    <location>
        <begin position="1220"/>
        <end position="1232"/>
    </location>
</feature>
<dbReference type="FunFam" id="1.10.10.820:FF:000001">
    <property type="entry name" value="Myosin heavy chain"/>
    <property type="match status" value="1"/>
</dbReference>
<comment type="caution">
    <text evidence="10">The sequence shown here is derived from an EMBL/GenBank/DDBJ whole genome shotgun (WGS) entry which is preliminary data.</text>
</comment>
<keyword evidence="2 6" id="KW-0067">ATP-binding</keyword>
<sequence length="1728" mass="191592">MSATACFTKSLSVGALVWVEELQANGGTVWAEAEVRALSSTSGGKISTTKGDFTATEVIQVRSDPGMEDLVFLPRLDDASLLQNLWHRYRNDQPYTHIGPVLISLNPYKHIPMYEEVDIRRYFCKTLGQEPPHVFDTAEAAYRGMLREGAPQSVIISGESGAGKTEASKLIMRYIFAACTSSSGDSQGAELTKRILDTNPILEAFGNAKTIKNSNSSRFGKYTELQFDAQGRPVGATIRHYLLEKTRTVNQASGERSYHIFYQLLRGASKEQRRMLHLLPVEQYTYLSKSGCSEVEGVDDAMEFMETNRALRAVGLEDSQVTDVLKSLSVTLLLGNLFFEEAPSSEGSQLMSSCSVTADHLCELLGVSRTELEMAFTHRTLTSSATNRGSATRVLVKPTQAESTRDALAKSLYERLFHWLVDVMNSSIDATNFHSTIGILDIYGFEIFQTNSLEQLCINYANEKLQHGFIRSVFVAEQEEYAQEGINWQPVDYRDNSACVQLIELSGQGVLPLLDEQCALPHGSDKGWAEEVYEFHAAGTPNPHFIKPRFGSSSFMIKHFAGEVEYAVSDCVNKNQNVLPMDALNLLLACEVDLLKYIFKSLQAVMALPATTGRQRAGSSTKKSKNTIAYSFRQQLAELMLLLENSTRHYVRAIKPNNLKQPHLFDRNMVRDQLANNGVQETIRVRRAGYPFRFIIREFTDRYWPLVGCKQHEPPDKLCRRILAQVCDVNNKRTWQMGKTKIFISSDAVLADLEAARVQILQKYAVKIQSMWHMYQVRSRYLRLRQALIRLQAAIRSYLQRKWYLRYLAARTIQKYGRRQICRARFIKYRFAQTIQKNVRRLLAIRAKARALAAILVLQKNCRMVRERRQYRKFVLHVKRVQARVRGKRGLEAYQRVFLRWKSKRDKAVRCIQSSWRRRDSWQSFRLLRFHVCAVQRIFRVRLVFRVYHNAISPMRRYAGSRAVVDQALSTINIGMMPEDYLNEFQPMWDEKLGHVGVLDAAVRKLRLENLRLRRQIEDYEEIIWPTLSAKASEASTTVRKMSCGRDPQIVDDLRATMTWVDQHQEARAAEEALFAPAWKQAGRHCDGVLKNAKSAAEPEVRDRAFSCPGVPAKAIARQRLKTVSGFSAITEVFSTPVPGHEADEAPTSRSRAGTAESQEEPSPMAEEEGEPRPQAQAPQNAAPEVPRAPQSEAPQPAEREAVVRSRAPSSEDDLPPEASQPNPAPSTTSGVPRQRWVAPGSGQPTPTQKWQTSISKVSRAGSITAPWLAEVQKRRANGAGAGQAQDNVPPWQKELKQRRASAVTAFTQASAEATGPQRSRQPSQLKAALASLQSRLLDEPGAAPKPPAPSSRGRVSSVVEKQKAQFEAAAAVNSVEAASVVTPGSSWRARSDSGGSARADAHPPRTADAPQGAPPCQRLHAHPQRTADAPQGAPPCQRLHAHPPRTADAPQGEVAMESRPPLQPQQQPSASPSTSSPQSDTPTPSSQPASTAVPGGGMPLSSPVKSKPPPPPPRRPSTTKPPPPPPPEVQRKSQCISPAHAPTISASDVATPSQLAPPSTAAALEQDRTTAGQTAPPSPPPSTRATVPPPPRSKPPPPPPPRSKPPPPPPRQTGKVVRQSMNLPPPPPPPRKKQSRQTVPPDMGGLGTSPMATVEPSPAGALFFPFSQLRTDTNSKEDLERLGVDLSAKEKYLSDSDFEKIFGCPKETFSSLAPWKRDKMKRAAKLF</sequence>
<dbReference type="GO" id="GO:0016459">
    <property type="term" value="C:myosin complex"/>
    <property type="evidence" value="ECO:0007669"/>
    <property type="project" value="UniProtKB-KW"/>
</dbReference>
<reference evidence="10 11" key="1">
    <citation type="journal article" date="2015" name="Genome Biol. Evol.">
        <title>Comparative Genomics of a Bacterivorous Green Alga Reveals Evolutionary Causalities and Consequences of Phago-Mixotrophic Mode of Nutrition.</title>
        <authorList>
            <person name="Burns J.A."/>
            <person name="Paasch A."/>
            <person name="Narechania A."/>
            <person name="Kim E."/>
        </authorList>
    </citation>
    <scope>NUCLEOTIDE SEQUENCE [LARGE SCALE GENOMIC DNA]</scope>
    <source>
        <strain evidence="10 11">PLY_AMNH</strain>
    </source>
</reference>
<evidence type="ECO:0000313" key="10">
    <source>
        <dbReference type="EMBL" id="KAK3268413.1"/>
    </source>
</evidence>
<gene>
    <name evidence="10" type="ORF">CYMTET_23082</name>
</gene>
<evidence type="ECO:0000259" key="8">
    <source>
        <dbReference type="PROSITE" id="PS51089"/>
    </source>
</evidence>
<dbReference type="InterPro" id="IPR027417">
    <property type="entry name" value="P-loop_NTPase"/>
</dbReference>
<dbReference type="PROSITE" id="PS51089">
    <property type="entry name" value="HP"/>
    <property type="match status" value="1"/>
</dbReference>
<evidence type="ECO:0000259" key="9">
    <source>
        <dbReference type="PROSITE" id="PS51456"/>
    </source>
</evidence>
<feature type="binding site" evidence="6">
    <location>
        <begin position="158"/>
        <end position="165"/>
    </location>
    <ligand>
        <name>ATP</name>
        <dbReference type="ChEBI" id="CHEBI:30616"/>
    </ligand>
</feature>
<dbReference type="SMART" id="SM00242">
    <property type="entry name" value="MYSc"/>
    <property type="match status" value="1"/>
</dbReference>
<feature type="compositionally biased region" description="Polar residues" evidence="7">
    <location>
        <begin position="1305"/>
        <end position="1325"/>
    </location>
</feature>
<dbReference type="PRINTS" id="PR00193">
    <property type="entry name" value="MYOSINHEAVY"/>
</dbReference>
<dbReference type="InterPro" id="IPR036886">
    <property type="entry name" value="Villin_headpiece_dom_sf"/>
</dbReference>
<dbReference type="PROSITE" id="PS50096">
    <property type="entry name" value="IQ"/>
    <property type="match status" value="2"/>
</dbReference>
<protein>
    <submittedName>
        <fullName evidence="10">Uncharacterized protein</fullName>
    </submittedName>
</protein>
<evidence type="ECO:0000256" key="1">
    <source>
        <dbReference type="ARBA" id="ARBA00022741"/>
    </source>
</evidence>
<comment type="similarity">
    <text evidence="6">Belongs to the TRAFAC class myosin-kinesin ATPase superfamily. Myosin family.</text>
</comment>
<dbReference type="Gene3D" id="6.20.240.20">
    <property type="match status" value="1"/>
</dbReference>
<dbReference type="Proteomes" id="UP001190700">
    <property type="component" value="Unassembled WGS sequence"/>
</dbReference>
<keyword evidence="4 6" id="KW-0505">Motor protein</keyword>
<organism evidence="10 11">
    <name type="scientific">Cymbomonas tetramitiformis</name>
    <dbReference type="NCBI Taxonomy" id="36881"/>
    <lineage>
        <taxon>Eukaryota</taxon>
        <taxon>Viridiplantae</taxon>
        <taxon>Chlorophyta</taxon>
        <taxon>Pyramimonadophyceae</taxon>
        <taxon>Pyramimonadales</taxon>
        <taxon>Pyramimonadaceae</taxon>
        <taxon>Cymbomonas</taxon>
    </lineage>
</organism>
<feature type="compositionally biased region" description="Low complexity" evidence="7">
    <location>
        <begin position="1173"/>
        <end position="1184"/>
    </location>
</feature>
<dbReference type="PANTHER" id="PTHR13140">
    <property type="entry name" value="MYOSIN"/>
    <property type="match status" value="1"/>
</dbReference>
<dbReference type="Gene3D" id="1.20.5.190">
    <property type="match status" value="1"/>
</dbReference>
<feature type="compositionally biased region" description="Pro residues" evidence="7">
    <location>
        <begin position="1507"/>
        <end position="1529"/>
    </location>
</feature>
<feature type="compositionally biased region" description="Low complexity" evidence="7">
    <location>
        <begin position="1366"/>
        <end position="1382"/>
    </location>
</feature>
<proteinExistence type="inferred from homology"/>
<feature type="compositionally biased region" description="Polar residues" evidence="7">
    <location>
        <begin position="1243"/>
        <end position="1257"/>
    </location>
</feature>
<dbReference type="EMBL" id="LGRX02011843">
    <property type="protein sequence ID" value="KAK3268413.1"/>
    <property type="molecule type" value="Genomic_DNA"/>
</dbReference>
<feature type="domain" description="HP" evidence="8">
    <location>
        <begin position="1659"/>
        <end position="1728"/>
    </location>
</feature>
<dbReference type="GO" id="GO:0007015">
    <property type="term" value="P:actin filament organization"/>
    <property type="evidence" value="ECO:0007669"/>
    <property type="project" value="TreeGrafter"/>
</dbReference>
<evidence type="ECO:0000256" key="3">
    <source>
        <dbReference type="ARBA" id="ARBA00023123"/>
    </source>
</evidence>
<accession>A0AAE0L1A4</accession>
<dbReference type="SUPFAM" id="SSF52540">
    <property type="entry name" value="P-loop containing nucleoside triphosphate hydrolases"/>
    <property type="match status" value="1"/>
</dbReference>
<dbReference type="Gene3D" id="1.20.58.530">
    <property type="match status" value="1"/>
</dbReference>
<evidence type="ECO:0000313" key="11">
    <source>
        <dbReference type="Proteomes" id="UP001190700"/>
    </source>
</evidence>
<keyword evidence="1 6" id="KW-0547">Nucleotide-binding</keyword>
<dbReference type="SUPFAM" id="SSF47050">
    <property type="entry name" value="VHP, Villin headpiece domain"/>
    <property type="match status" value="1"/>
</dbReference>
<dbReference type="InterPro" id="IPR001609">
    <property type="entry name" value="Myosin_head_motor_dom-like"/>
</dbReference>